<dbReference type="AlphaFoldDB" id="A0A7X0DNU5"/>
<comment type="subcellular location">
    <subcellularLocation>
        <location evidence="1">Cell membrane</location>
        <topology evidence="1">Single-pass membrane protein</topology>
    </subcellularLocation>
</comment>
<keyword evidence="6 7" id="KW-0472">Membrane</keyword>
<evidence type="ECO:0000256" key="6">
    <source>
        <dbReference type="ARBA" id="ARBA00023136"/>
    </source>
</evidence>
<evidence type="ECO:0000313" key="11">
    <source>
        <dbReference type="EMBL" id="MBB6210557.1"/>
    </source>
</evidence>
<dbReference type="InterPro" id="IPR036737">
    <property type="entry name" value="OmpA-like_sf"/>
</dbReference>
<evidence type="ECO:0000256" key="7">
    <source>
        <dbReference type="PROSITE-ProRule" id="PRU00473"/>
    </source>
</evidence>
<keyword evidence="12" id="KW-1185">Reference proteome</keyword>
<evidence type="ECO:0000256" key="2">
    <source>
        <dbReference type="ARBA" id="ARBA00008914"/>
    </source>
</evidence>
<evidence type="ECO:0000259" key="10">
    <source>
        <dbReference type="PROSITE" id="PS51123"/>
    </source>
</evidence>
<evidence type="ECO:0000256" key="5">
    <source>
        <dbReference type="ARBA" id="ARBA00022989"/>
    </source>
</evidence>
<evidence type="ECO:0000256" key="8">
    <source>
        <dbReference type="SAM" id="MobiDB-lite"/>
    </source>
</evidence>
<dbReference type="Proteomes" id="UP000544872">
    <property type="component" value="Unassembled WGS sequence"/>
</dbReference>
<dbReference type="PANTHER" id="PTHR30329">
    <property type="entry name" value="STATOR ELEMENT OF FLAGELLAR MOTOR COMPLEX"/>
    <property type="match status" value="1"/>
</dbReference>
<keyword evidence="5 9" id="KW-1133">Transmembrane helix</keyword>
<evidence type="ECO:0000256" key="9">
    <source>
        <dbReference type="SAM" id="Phobius"/>
    </source>
</evidence>
<dbReference type="Pfam" id="PF13677">
    <property type="entry name" value="MotB_plug"/>
    <property type="match status" value="1"/>
</dbReference>
<comment type="similarity">
    <text evidence="2">Belongs to the MotB family.</text>
</comment>
<evidence type="ECO:0000256" key="1">
    <source>
        <dbReference type="ARBA" id="ARBA00004162"/>
    </source>
</evidence>
<evidence type="ECO:0000256" key="3">
    <source>
        <dbReference type="ARBA" id="ARBA00022475"/>
    </source>
</evidence>
<feature type="transmembrane region" description="Helical" evidence="9">
    <location>
        <begin position="20"/>
        <end position="38"/>
    </location>
</feature>
<dbReference type="InterPro" id="IPR050330">
    <property type="entry name" value="Bact_OuterMem_StrucFunc"/>
</dbReference>
<name>A0A7X0DNU5_NOVIT</name>
<dbReference type="EMBL" id="JACIIX010000006">
    <property type="protein sequence ID" value="MBB6210557.1"/>
    <property type="molecule type" value="Genomic_DNA"/>
</dbReference>
<protein>
    <submittedName>
        <fullName evidence="11">Chemotaxis protein MotB</fullName>
    </submittedName>
</protein>
<feature type="domain" description="OmpA-like" evidence="10">
    <location>
        <begin position="94"/>
        <end position="222"/>
    </location>
</feature>
<dbReference type="RefSeq" id="WP_184263385.1">
    <property type="nucleotide sequence ID" value="NZ_JACIIX010000006.1"/>
</dbReference>
<dbReference type="SUPFAM" id="SSF103088">
    <property type="entry name" value="OmpA-like"/>
    <property type="match status" value="1"/>
</dbReference>
<proteinExistence type="inferred from homology"/>
<organism evidence="11 12">
    <name type="scientific">Novispirillum itersonii</name>
    <name type="common">Aquaspirillum itersonii</name>
    <dbReference type="NCBI Taxonomy" id="189"/>
    <lineage>
        <taxon>Bacteria</taxon>
        <taxon>Pseudomonadati</taxon>
        <taxon>Pseudomonadota</taxon>
        <taxon>Alphaproteobacteria</taxon>
        <taxon>Rhodospirillales</taxon>
        <taxon>Novispirillaceae</taxon>
        <taxon>Novispirillum</taxon>
    </lineage>
</organism>
<dbReference type="Gene3D" id="3.30.1330.60">
    <property type="entry name" value="OmpA-like domain"/>
    <property type="match status" value="1"/>
</dbReference>
<dbReference type="PROSITE" id="PS51123">
    <property type="entry name" value="OMPA_2"/>
    <property type="match status" value="1"/>
</dbReference>
<dbReference type="Pfam" id="PF00691">
    <property type="entry name" value="OmpA"/>
    <property type="match status" value="1"/>
</dbReference>
<reference evidence="11 12" key="1">
    <citation type="submission" date="2020-08" db="EMBL/GenBank/DDBJ databases">
        <title>Genomic Encyclopedia of Type Strains, Phase IV (KMG-IV): sequencing the most valuable type-strain genomes for metagenomic binning, comparative biology and taxonomic classification.</title>
        <authorList>
            <person name="Goeker M."/>
        </authorList>
    </citation>
    <scope>NUCLEOTIDE SEQUENCE [LARGE SCALE GENOMIC DNA]</scope>
    <source>
        <strain evidence="11 12">DSM 11590</strain>
    </source>
</reference>
<comment type="caution">
    <text evidence="11">The sequence shown here is derived from an EMBL/GenBank/DDBJ whole genome shotgun (WGS) entry which is preliminary data.</text>
</comment>
<evidence type="ECO:0000256" key="4">
    <source>
        <dbReference type="ARBA" id="ARBA00022692"/>
    </source>
</evidence>
<dbReference type="InterPro" id="IPR006665">
    <property type="entry name" value="OmpA-like"/>
</dbReference>
<dbReference type="CDD" id="cd07185">
    <property type="entry name" value="OmpA_C-like"/>
    <property type="match status" value="1"/>
</dbReference>
<feature type="region of interest" description="Disordered" evidence="8">
    <location>
        <begin position="191"/>
        <end position="210"/>
    </location>
</feature>
<dbReference type="GO" id="GO:0005886">
    <property type="term" value="C:plasma membrane"/>
    <property type="evidence" value="ECO:0007669"/>
    <property type="project" value="UniProtKB-SubCell"/>
</dbReference>
<keyword evidence="4 9" id="KW-0812">Transmembrane</keyword>
<sequence length="222" mass="24718">MFDNTKLSPPKPPPEDESWMATFADMVTLILVFFILLLSMSKLDTAKYEEVSAGMTKSLSDRKVETPIEDLRQTIRDNMKGTKLDDAIAIGKDSAGVSLEMAAASFYELASADFKPEAMDTLIQLADTIKAERFDGFQIAVEGHTDDTPIRTEKYPSNWELSAARAARVIRLFEDQGINPSRMRAVGLADTAPKVPNRGPYGDPLPQNQEINRRVVVRLQPR</sequence>
<evidence type="ECO:0000313" key="12">
    <source>
        <dbReference type="Proteomes" id="UP000544872"/>
    </source>
</evidence>
<dbReference type="InterPro" id="IPR025713">
    <property type="entry name" value="MotB-like_N_dom"/>
</dbReference>
<gene>
    <name evidence="11" type="ORF">FHS48_001973</name>
</gene>
<dbReference type="PANTHER" id="PTHR30329:SF21">
    <property type="entry name" value="LIPOPROTEIN YIAD-RELATED"/>
    <property type="match status" value="1"/>
</dbReference>
<accession>A0A7X0DNU5</accession>
<keyword evidence="3" id="KW-1003">Cell membrane</keyword>